<dbReference type="NCBIfam" id="TIGR00154">
    <property type="entry name" value="ispE"/>
    <property type="match status" value="1"/>
</dbReference>
<comment type="function">
    <text evidence="9">Catalyzes the phosphorylation of the position 2 hydroxy group of 4-diphosphocytidyl-2C-methyl-D-erythritol.</text>
</comment>
<keyword evidence="6 9" id="KW-0418">Kinase</keyword>
<keyword evidence="7 9" id="KW-0067">ATP-binding</keyword>
<protein>
    <recommendedName>
        <fullName evidence="3 9">4-diphosphocytidyl-2-C-methyl-D-erythritol kinase</fullName>
        <shortName evidence="9">CMK</shortName>
        <ecNumber evidence="2 9">2.7.1.148</ecNumber>
    </recommendedName>
    <alternativeName>
        <fullName evidence="8 9">4-(cytidine-5'-diphospho)-2-C-methyl-D-erythritol kinase</fullName>
    </alternativeName>
</protein>
<dbReference type="AlphaFoldDB" id="A0A7M1R3A9"/>
<dbReference type="PANTHER" id="PTHR43527">
    <property type="entry name" value="4-DIPHOSPHOCYTIDYL-2-C-METHYL-D-ERYTHRITOL KINASE, CHLOROPLASTIC"/>
    <property type="match status" value="1"/>
</dbReference>
<accession>A0A7M1R3A9</accession>
<feature type="binding site" evidence="9">
    <location>
        <begin position="98"/>
        <end position="108"/>
    </location>
    <ligand>
        <name>ATP</name>
        <dbReference type="ChEBI" id="CHEBI:30616"/>
    </ligand>
</feature>
<dbReference type="PANTHER" id="PTHR43527:SF2">
    <property type="entry name" value="4-DIPHOSPHOCYTIDYL-2-C-METHYL-D-ERYTHRITOL KINASE, CHLOROPLASTIC"/>
    <property type="match status" value="1"/>
</dbReference>
<evidence type="ECO:0000256" key="6">
    <source>
        <dbReference type="ARBA" id="ARBA00022777"/>
    </source>
</evidence>
<dbReference type="Gene3D" id="3.30.230.10">
    <property type="match status" value="1"/>
</dbReference>
<dbReference type="SUPFAM" id="SSF54211">
    <property type="entry name" value="Ribosomal protein S5 domain 2-like"/>
    <property type="match status" value="1"/>
</dbReference>
<feature type="active site" evidence="9">
    <location>
        <position position="14"/>
    </location>
</feature>
<evidence type="ECO:0000256" key="2">
    <source>
        <dbReference type="ARBA" id="ARBA00012052"/>
    </source>
</evidence>
<dbReference type="InterPro" id="IPR036554">
    <property type="entry name" value="GHMP_kinase_C_sf"/>
</dbReference>
<dbReference type="HAMAP" id="MF_00061">
    <property type="entry name" value="IspE"/>
    <property type="match status" value="1"/>
</dbReference>
<feature type="active site" evidence="9">
    <location>
        <position position="140"/>
    </location>
</feature>
<dbReference type="GO" id="GO:0005524">
    <property type="term" value="F:ATP binding"/>
    <property type="evidence" value="ECO:0007669"/>
    <property type="project" value="UniProtKB-UniRule"/>
</dbReference>
<organism evidence="12 13">
    <name type="scientific">Trueperella pecoris</name>
    <dbReference type="NCBI Taxonomy" id="2733571"/>
    <lineage>
        <taxon>Bacteria</taxon>
        <taxon>Bacillati</taxon>
        <taxon>Actinomycetota</taxon>
        <taxon>Actinomycetes</taxon>
        <taxon>Actinomycetales</taxon>
        <taxon>Actinomycetaceae</taxon>
        <taxon>Trueperella</taxon>
    </lineage>
</organism>
<dbReference type="InterPro" id="IPR020568">
    <property type="entry name" value="Ribosomal_Su5_D2-typ_SF"/>
</dbReference>
<evidence type="ECO:0000256" key="3">
    <source>
        <dbReference type="ARBA" id="ARBA00017473"/>
    </source>
</evidence>
<dbReference type="UniPathway" id="UPA00056">
    <property type="reaction ID" value="UER00094"/>
</dbReference>
<evidence type="ECO:0000313" key="12">
    <source>
        <dbReference type="EMBL" id="QOR48800.1"/>
    </source>
</evidence>
<dbReference type="InterPro" id="IPR004424">
    <property type="entry name" value="IspE"/>
</dbReference>
<comment type="similarity">
    <text evidence="1 9">Belongs to the GHMP kinase family. IspE subfamily.</text>
</comment>
<evidence type="ECO:0000256" key="7">
    <source>
        <dbReference type="ARBA" id="ARBA00022840"/>
    </source>
</evidence>
<reference evidence="12 13" key="1">
    <citation type="submission" date="2020-10" db="EMBL/GenBank/DDBJ databases">
        <title>Trueperella pecoris sp. nov. isolated from bovine and porcine specimens.</title>
        <authorList>
            <person name="Schoenecker L."/>
            <person name="Schnydrig P."/>
            <person name="Brodard I."/>
            <person name="Thomann A."/>
            <person name="Hemphill A."/>
            <person name="Rodriguez-Campos S."/>
            <person name="Perreten V."/>
            <person name="Jores J."/>
            <person name="Kittl S."/>
        </authorList>
    </citation>
    <scope>NUCLEOTIDE SEQUENCE [LARGE SCALE GENOMIC DNA]</scope>
    <source>
        <strain evidence="12 13">19OD0592</strain>
    </source>
</reference>
<dbReference type="SUPFAM" id="SSF55060">
    <property type="entry name" value="GHMP Kinase, C-terminal domain"/>
    <property type="match status" value="1"/>
</dbReference>
<dbReference type="NCBIfam" id="NF002870">
    <property type="entry name" value="PRK03188.1"/>
    <property type="match status" value="1"/>
</dbReference>
<evidence type="ECO:0000259" key="10">
    <source>
        <dbReference type="Pfam" id="PF00288"/>
    </source>
</evidence>
<keyword evidence="4 9" id="KW-0808">Transferase</keyword>
<sequence>MGHVQRVLVSAPGKVNLALRVGGPRPDGFHPLDTVFEALDIFDDIDAQRADALSLDIIGLGEDLPVDGTNLAIRAAKALQEKTGTTAGAHITITKRIPVAGGMAGGSADAAGTLLALNELWELGLSMEELLQIGVELGSDVPFSLFGGVAHGRGRGEELEHVRVNSMHAWVLLTRPDGLSTPAVFREFDRLLPDAGGPADTVALRRALSDGTVDEVGALLTNDLAVAARSLRPELGAAIDAIAAGGRHVILSGSGPTIAVLVTPEESQEVAAQLRADFPDTQVYIAHGPAAGAHIRTVE</sequence>
<evidence type="ECO:0000256" key="9">
    <source>
        <dbReference type="HAMAP-Rule" id="MF_00061"/>
    </source>
</evidence>
<feature type="domain" description="GHMP kinase C-terminal" evidence="11">
    <location>
        <begin position="205"/>
        <end position="279"/>
    </location>
</feature>
<feature type="domain" description="GHMP kinase N-terminal" evidence="10">
    <location>
        <begin position="70"/>
        <end position="148"/>
    </location>
</feature>
<dbReference type="Proteomes" id="UP000594961">
    <property type="component" value="Chromosome"/>
</dbReference>
<dbReference type="PIRSF" id="PIRSF010376">
    <property type="entry name" value="IspE"/>
    <property type="match status" value="1"/>
</dbReference>
<evidence type="ECO:0000313" key="13">
    <source>
        <dbReference type="Proteomes" id="UP000594961"/>
    </source>
</evidence>
<comment type="catalytic activity">
    <reaction evidence="9">
        <text>4-CDP-2-C-methyl-D-erythritol + ATP = 4-CDP-2-C-methyl-D-erythritol 2-phosphate + ADP + H(+)</text>
        <dbReference type="Rhea" id="RHEA:18437"/>
        <dbReference type="ChEBI" id="CHEBI:15378"/>
        <dbReference type="ChEBI" id="CHEBI:30616"/>
        <dbReference type="ChEBI" id="CHEBI:57823"/>
        <dbReference type="ChEBI" id="CHEBI:57919"/>
        <dbReference type="ChEBI" id="CHEBI:456216"/>
        <dbReference type="EC" id="2.7.1.148"/>
    </reaction>
</comment>
<keyword evidence="5 9" id="KW-0547">Nucleotide-binding</keyword>
<evidence type="ECO:0000256" key="1">
    <source>
        <dbReference type="ARBA" id="ARBA00009684"/>
    </source>
</evidence>
<comment type="pathway">
    <text evidence="9">Isoprenoid biosynthesis; isopentenyl diphosphate biosynthesis via DXP pathway; isopentenyl diphosphate from 1-deoxy-D-xylulose 5-phosphate: step 3/6.</text>
</comment>
<evidence type="ECO:0000256" key="8">
    <source>
        <dbReference type="ARBA" id="ARBA00032554"/>
    </source>
</evidence>
<dbReference type="Pfam" id="PF00288">
    <property type="entry name" value="GHMP_kinases_N"/>
    <property type="match status" value="1"/>
</dbReference>
<dbReference type="EMBL" id="CP063212">
    <property type="protein sequence ID" value="QOR48800.1"/>
    <property type="molecule type" value="Genomic_DNA"/>
</dbReference>
<dbReference type="InterPro" id="IPR006204">
    <property type="entry name" value="GHMP_kinase_N_dom"/>
</dbReference>
<gene>
    <name evidence="9" type="primary">ispE</name>
    <name evidence="12" type="ORF">INS90_08905</name>
</gene>
<dbReference type="EC" id="2.7.1.148" evidence="2 9"/>
<evidence type="ECO:0000256" key="4">
    <source>
        <dbReference type="ARBA" id="ARBA00022679"/>
    </source>
</evidence>
<dbReference type="Pfam" id="PF08544">
    <property type="entry name" value="GHMP_kinases_C"/>
    <property type="match status" value="1"/>
</dbReference>
<dbReference type="GO" id="GO:0019288">
    <property type="term" value="P:isopentenyl diphosphate biosynthetic process, methylerythritol 4-phosphate pathway"/>
    <property type="evidence" value="ECO:0007669"/>
    <property type="project" value="UniProtKB-UniRule"/>
</dbReference>
<dbReference type="InterPro" id="IPR014721">
    <property type="entry name" value="Ribsml_uS5_D2-typ_fold_subgr"/>
</dbReference>
<proteinExistence type="inferred from homology"/>
<dbReference type="Gene3D" id="3.30.70.890">
    <property type="entry name" value="GHMP kinase, C-terminal domain"/>
    <property type="match status" value="1"/>
</dbReference>
<dbReference type="InterPro" id="IPR013750">
    <property type="entry name" value="GHMP_kinase_C_dom"/>
</dbReference>
<name>A0A7M1R3A9_9ACTO</name>
<keyword evidence="9" id="KW-0414">Isoprene biosynthesis</keyword>
<dbReference type="GO" id="GO:0016114">
    <property type="term" value="P:terpenoid biosynthetic process"/>
    <property type="evidence" value="ECO:0007669"/>
    <property type="project" value="UniProtKB-UniRule"/>
</dbReference>
<evidence type="ECO:0000259" key="11">
    <source>
        <dbReference type="Pfam" id="PF08544"/>
    </source>
</evidence>
<evidence type="ECO:0000256" key="5">
    <source>
        <dbReference type="ARBA" id="ARBA00022741"/>
    </source>
</evidence>
<dbReference type="GO" id="GO:0050515">
    <property type="term" value="F:4-(cytidine 5'-diphospho)-2-C-methyl-D-erythritol kinase activity"/>
    <property type="evidence" value="ECO:0007669"/>
    <property type="project" value="UniProtKB-UniRule"/>
</dbReference>